<gene>
    <name evidence="2" type="ORF">AFCDBAGC_4663</name>
</gene>
<feature type="compositionally biased region" description="Pro residues" evidence="1">
    <location>
        <begin position="314"/>
        <end position="323"/>
    </location>
</feature>
<dbReference type="Proteomes" id="UP001055117">
    <property type="component" value="Unassembled WGS sequence"/>
</dbReference>
<dbReference type="RefSeq" id="WP_238273080.1">
    <property type="nucleotide sequence ID" value="NZ_BPQG01000093.1"/>
</dbReference>
<keyword evidence="3" id="KW-1185">Reference proteome</keyword>
<feature type="region of interest" description="Disordered" evidence="1">
    <location>
        <begin position="300"/>
        <end position="348"/>
    </location>
</feature>
<dbReference type="EMBL" id="BPQG01000093">
    <property type="protein sequence ID" value="GJD46779.1"/>
    <property type="molecule type" value="Genomic_DNA"/>
</dbReference>
<evidence type="ECO:0000313" key="3">
    <source>
        <dbReference type="Proteomes" id="UP001055117"/>
    </source>
</evidence>
<proteinExistence type="predicted"/>
<protein>
    <submittedName>
        <fullName evidence="2">Uncharacterized protein</fullName>
    </submittedName>
</protein>
<evidence type="ECO:0000313" key="2">
    <source>
        <dbReference type="EMBL" id="GJD46779.1"/>
    </source>
</evidence>
<comment type="caution">
    <text evidence="2">The sequence shown here is derived from an EMBL/GenBank/DDBJ whole genome shotgun (WGS) entry which is preliminary data.</text>
</comment>
<name>A0ABQ4QP04_9HYPH</name>
<reference evidence="2 3" key="1">
    <citation type="journal article" date="2021" name="Front. Microbiol.">
        <title>Comprehensive Comparative Genomics and Phenotyping of Methylobacterium Species.</title>
        <authorList>
            <person name="Alessa O."/>
            <person name="Ogura Y."/>
            <person name="Fujitani Y."/>
            <person name="Takami H."/>
            <person name="Hayashi T."/>
            <person name="Sahin N."/>
            <person name="Tani A."/>
        </authorList>
    </citation>
    <scope>NUCLEOTIDE SEQUENCE [LARGE SCALE GENOMIC DNA]</scope>
    <source>
        <strain evidence="2 3">DSM 23679</strain>
    </source>
</reference>
<evidence type="ECO:0000256" key="1">
    <source>
        <dbReference type="SAM" id="MobiDB-lite"/>
    </source>
</evidence>
<sequence>MYYSDSILLLRGPTDSLLMGLRAAFGLVDPMRGQSEDAIRIRLLRLTQDLGSAQVLRRFSERWLISGDVLQRTDQALIEQVAHAVRCGQIVAYVIPHSVLAATPIPDEAEVALALSFRRRGDVERSPDRPRPAVGIHRSYRSVAGLPSYPVQAGTGPYAALSTASPGQFDTLSLEGCVAELLYRAATRISTANAENFRRLVEPGVLVRTVAIIVAWVRARQNGWELVAEAVLISADPARRGHAFAEAAVRIGRAIDLLREARLQNLDQAAENIARAVDALGADQFRAALELSARRVTAPRRVPSGGSFDRRSTPHPPRLPLPPTSSGAPPKSRSPTAPTTKEEWKTKVVGKSEVKLKDIDIDKKKYGHSNSNEDEDEDKDIGTESGKAAAKLFTYELGVSRSKSGEIWKTKNEVVRSGAFEFSGTAGIKGDLSGDLAAGLYGSAKVAVIDAKVEGKILNDLVAGELQGEILAGSAVVALGYAQKDKFKGVEAKIGAEIALAKISGEGKLNISPKTLYDCFCGTIVRFATKDPKRGYLDPKWDHGVKLGAAGEAGLAAAVEGSARAGLIDGSLGASFGAKLGAGPMAGFKIFIGVY</sequence>
<organism evidence="2 3">
    <name type="scientific">Methylobacterium cerastii</name>
    <dbReference type="NCBI Taxonomy" id="932741"/>
    <lineage>
        <taxon>Bacteria</taxon>
        <taxon>Pseudomonadati</taxon>
        <taxon>Pseudomonadota</taxon>
        <taxon>Alphaproteobacteria</taxon>
        <taxon>Hyphomicrobiales</taxon>
        <taxon>Methylobacteriaceae</taxon>
        <taxon>Methylobacterium</taxon>
    </lineage>
</organism>
<accession>A0ABQ4QP04</accession>